<protein>
    <submittedName>
        <fullName evidence="8">MFS transporter</fullName>
    </submittedName>
</protein>
<evidence type="ECO:0000313" key="8">
    <source>
        <dbReference type="EMBL" id="GAA3678050.1"/>
    </source>
</evidence>
<keyword evidence="9" id="KW-1185">Reference proteome</keyword>
<feature type="transmembrane region" description="Helical" evidence="6">
    <location>
        <begin position="21"/>
        <end position="44"/>
    </location>
</feature>
<feature type="transmembrane region" description="Helical" evidence="6">
    <location>
        <begin position="83"/>
        <end position="102"/>
    </location>
</feature>
<evidence type="ECO:0000256" key="4">
    <source>
        <dbReference type="ARBA" id="ARBA00022989"/>
    </source>
</evidence>
<evidence type="ECO:0000256" key="1">
    <source>
        <dbReference type="ARBA" id="ARBA00004651"/>
    </source>
</evidence>
<feature type="transmembrane region" description="Helical" evidence="6">
    <location>
        <begin position="311"/>
        <end position="333"/>
    </location>
</feature>
<feature type="transmembrane region" description="Helical" evidence="6">
    <location>
        <begin position="286"/>
        <end position="305"/>
    </location>
</feature>
<sequence>MATTLATSGTRTGTDRGTYTFIAVYSAVLYTVLLVAPVIAGKLIEQFGLTPVELGGLFSLELAAFSLASVPAFLWLRRVNLRTATYLFTAVVIAGNLASGFMDSFPALMAARFVTSLAAGSITVILLTLSGRTSNPSRAFGIFVVFQLAMGALILAAFPALYAGAGVSAIYWTLAGLAALCVFVVRQIDGDALRRDVPAEAGRAAAPQHDAGGPGKAPLFRLVLGMAAVLLFYVALSGVWTFMAQISAGAGIELSASSLVLSLATTAGILSALVATLLGDTPRRRVFLLAGYAGMALSVALLFGAPGLVRFAIAAVIFKFAWTFILPYLLSTLSDLGGGHVMSTVNLMIGTGFAIGPLLGGVLIQSSGGGFTGMLGVAVGGVLASMACIAAAQRKTS</sequence>
<feature type="transmembrane region" description="Helical" evidence="6">
    <location>
        <begin position="139"/>
        <end position="163"/>
    </location>
</feature>
<dbReference type="InterPro" id="IPR020846">
    <property type="entry name" value="MFS_dom"/>
</dbReference>
<comment type="subcellular location">
    <subcellularLocation>
        <location evidence="1">Cell membrane</location>
        <topology evidence="1">Multi-pass membrane protein</topology>
    </subcellularLocation>
</comment>
<keyword evidence="4 6" id="KW-1133">Transmembrane helix</keyword>
<comment type="caution">
    <text evidence="8">The sequence shown here is derived from an EMBL/GenBank/DDBJ whole genome shotgun (WGS) entry which is preliminary data.</text>
</comment>
<dbReference type="InterPro" id="IPR011701">
    <property type="entry name" value="MFS"/>
</dbReference>
<reference evidence="9" key="1">
    <citation type="journal article" date="2019" name="Int. J. Syst. Evol. Microbiol.">
        <title>The Global Catalogue of Microorganisms (GCM) 10K type strain sequencing project: providing services to taxonomists for standard genome sequencing and annotation.</title>
        <authorList>
            <consortium name="The Broad Institute Genomics Platform"/>
            <consortium name="The Broad Institute Genome Sequencing Center for Infectious Disease"/>
            <person name="Wu L."/>
            <person name="Ma J."/>
        </authorList>
    </citation>
    <scope>NUCLEOTIDE SEQUENCE [LARGE SCALE GENOMIC DNA]</scope>
    <source>
        <strain evidence="9">JCM 30742</strain>
    </source>
</reference>
<keyword evidence="2" id="KW-1003">Cell membrane</keyword>
<gene>
    <name evidence="8" type="ORF">GCM10023081_15400</name>
</gene>
<evidence type="ECO:0000313" key="9">
    <source>
        <dbReference type="Proteomes" id="UP001500752"/>
    </source>
</evidence>
<dbReference type="SUPFAM" id="SSF103473">
    <property type="entry name" value="MFS general substrate transporter"/>
    <property type="match status" value="1"/>
</dbReference>
<dbReference type="EMBL" id="BAABEO010000009">
    <property type="protein sequence ID" value="GAA3678050.1"/>
    <property type="molecule type" value="Genomic_DNA"/>
</dbReference>
<dbReference type="PANTHER" id="PTHR43124">
    <property type="entry name" value="PURINE EFFLUX PUMP PBUE"/>
    <property type="match status" value="1"/>
</dbReference>
<name>A0ABP7C6E5_9MICC</name>
<dbReference type="InterPro" id="IPR036259">
    <property type="entry name" value="MFS_trans_sf"/>
</dbReference>
<keyword evidence="3 6" id="KW-0812">Transmembrane</keyword>
<accession>A0ABP7C6E5</accession>
<dbReference type="RefSeq" id="WP_345149773.1">
    <property type="nucleotide sequence ID" value="NZ_BAABEO010000009.1"/>
</dbReference>
<feature type="transmembrane region" description="Helical" evidence="6">
    <location>
        <begin position="56"/>
        <end position="76"/>
    </location>
</feature>
<evidence type="ECO:0000256" key="6">
    <source>
        <dbReference type="SAM" id="Phobius"/>
    </source>
</evidence>
<feature type="transmembrane region" description="Helical" evidence="6">
    <location>
        <begin position="222"/>
        <end position="243"/>
    </location>
</feature>
<evidence type="ECO:0000256" key="3">
    <source>
        <dbReference type="ARBA" id="ARBA00022692"/>
    </source>
</evidence>
<feature type="transmembrane region" description="Helical" evidence="6">
    <location>
        <begin position="108"/>
        <end position="127"/>
    </location>
</feature>
<dbReference type="PANTHER" id="PTHR43124:SF10">
    <property type="entry name" value="PURINE EFFLUX PUMP PBUE"/>
    <property type="match status" value="1"/>
</dbReference>
<evidence type="ECO:0000256" key="5">
    <source>
        <dbReference type="ARBA" id="ARBA00023136"/>
    </source>
</evidence>
<keyword evidence="5 6" id="KW-0472">Membrane</keyword>
<dbReference type="InterPro" id="IPR050189">
    <property type="entry name" value="MFS_Efflux_Transporters"/>
</dbReference>
<evidence type="ECO:0000256" key="2">
    <source>
        <dbReference type="ARBA" id="ARBA00022475"/>
    </source>
</evidence>
<feature type="transmembrane region" description="Helical" evidence="6">
    <location>
        <begin position="370"/>
        <end position="392"/>
    </location>
</feature>
<dbReference type="Gene3D" id="1.20.1250.20">
    <property type="entry name" value="MFS general substrate transporter like domains"/>
    <property type="match status" value="2"/>
</dbReference>
<evidence type="ECO:0000259" key="7">
    <source>
        <dbReference type="PROSITE" id="PS50850"/>
    </source>
</evidence>
<feature type="transmembrane region" description="Helical" evidence="6">
    <location>
        <begin position="169"/>
        <end position="185"/>
    </location>
</feature>
<dbReference type="PROSITE" id="PS50850">
    <property type="entry name" value="MFS"/>
    <property type="match status" value="1"/>
</dbReference>
<feature type="domain" description="Major facilitator superfamily (MFS) profile" evidence="7">
    <location>
        <begin position="1"/>
        <end position="396"/>
    </location>
</feature>
<dbReference type="Proteomes" id="UP001500752">
    <property type="component" value="Unassembled WGS sequence"/>
</dbReference>
<proteinExistence type="predicted"/>
<feature type="transmembrane region" description="Helical" evidence="6">
    <location>
        <begin position="255"/>
        <end position="279"/>
    </location>
</feature>
<organism evidence="8 9">
    <name type="scientific">Arthrobacter ginkgonis</name>
    <dbReference type="NCBI Taxonomy" id="1630594"/>
    <lineage>
        <taxon>Bacteria</taxon>
        <taxon>Bacillati</taxon>
        <taxon>Actinomycetota</taxon>
        <taxon>Actinomycetes</taxon>
        <taxon>Micrococcales</taxon>
        <taxon>Micrococcaceae</taxon>
        <taxon>Arthrobacter</taxon>
    </lineage>
</organism>
<feature type="transmembrane region" description="Helical" evidence="6">
    <location>
        <begin position="345"/>
        <end position="364"/>
    </location>
</feature>
<dbReference type="Pfam" id="PF07690">
    <property type="entry name" value="MFS_1"/>
    <property type="match status" value="1"/>
</dbReference>